<sequence length="275" mass="32132">MLISKKKNKKIVLIICPHPDDGEAFSSQLCVQSIKNGWKVHQVLATCDEYGTPNKILKGERIKRIRKSEMIKAQKAYGFDSLGNPQVTLHWMHYIDGFVPHNKAAILRLQKFILKLNPDIVIGPDPFVYCDGHVDHMAVGKNYFFALKWMDAQERPKRMLYFQTLMPNYFLQRLYDQIVFKTRMSHASQWSPWMLKIIDLFNPLTQISFQLKFGHLKLIEGYREVTFTQTHNPPKGIARIFYYLFHDRPLGCEEGRFIPGPKELGLNLYPESEIE</sequence>
<proteinExistence type="predicted"/>
<dbReference type="InterPro" id="IPR003737">
    <property type="entry name" value="GlcNAc_PI_deacetylase-related"/>
</dbReference>
<dbReference type="Gene3D" id="3.40.50.10320">
    <property type="entry name" value="LmbE-like"/>
    <property type="match status" value="1"/>
</dbReference>
<dbReference type="SUPFAM" id="SSF102588">
    <property type="entry name" value="LmbE-like"/>
    <property type="match status" value="1"/>
</dbReference>
<dbReference type="InterPro" id="IPR024078">
    <property type="entry name" value="LmbE-like_dom_sf"/>
</dbReference>
<dbReference type="Pfam" id="PF02585">
    <property type="entry name" value="PIG-L"/>
    <property type="match status" value="1"/>
</dbReference>
<organism evidence="1 2">
    <name type="scientific">Candidatus Lokiarchaeum ossiferum</name>
    <dbReference type="NCBI Taxonomy" id="2951803"/>
    <lineage>
        <taxon>Archaea</taxon>
        <taxon>Promethearchaeati</taxon>
        <taxon>Promethearchaeota</taxon>
        <taxon>Promethearchaeia</taxon>
        <taxon>Promethearchaeales</taxon>
        <taxon>Promethearchaeaceae</taxon>
        <taxon>Candidatus Lokiarchaeum</taxon>
    </lineage>
</organism>
<dbReference type="Proteomes" id="UP001208689">
    <property type="component" value="Chromosome"/>
</dbReference>
<gene>
    <name evidence="1" type="ORF">NEF87_005042</name>
</gene>
<name>A0ABY6I2I3_9ARCH</name>
<keyword evidence="2" id="KW-1185">Reference proteome</keyword>
<evidence type="ECO:0000313" key="2">
    <source>
        <dbReference type="Proteomes" id="UP001208689"/>
    </source>
</evidence>
<protein>
    <recommendedName>
        <fullName evidence="3">PIG-L family deacetylase</fullName>
    </recommendedName>
</protein>
<evidence type="ECO:0000313" key="1">
    <source>
        <dbReference type="EMBL" id="UYP48757.1"/>
    </source>
</evidence>
<accession>A0ABY6I2I3</accession>
<evidence type="ECO:0008006" key="3">
    <source>
        <dbReference type="Google" id="ProtNLM"/>
    </source>
</evidence>
<reference evidence="1" key="1">
    <citation type="submission" date="2022-09" db="EMBL/GenBank/DDBJ databases">
        <title>Actin cytoskeleton and complex cell architecture in an #Asgard archaeon.</title>
        <authorList>
            <person name="Ponce Toledo R.I."/>
            <person name="Schleper C."/>
            <person name="Rodrigues Oliveira T."/>
            <person name="Wollweber F."/>
            <person name="Xu J."/>
            <person name="Rittmann S."/>
            <person name="Klingl A."/>
            <person name="Pilhofer M."/>
        </authorList>
    </citation>
    <scope>NUCLEOTIDE SEQUENCE</scope>
    <source>
        <strain evidence="1">B-35</strain>
    </source>
</reference>
<dbReference type="EMBL" id="CP104013">
    <property type="protein sequence ID" value="UYP48757.1"/>
    <property type="molecule type" value="Genomic_DNA"/>
</dbReference>